<reference evidence="1 2" key="1">
    <citation type="submission" date="2019-01" db="EMBL/GenBank/DDBJ databases">
        <title>Draft genome sequence of heavy metal resistant Bacillus cereus NWUAB01.</title>
        <authorList>
            <person name="Babalola O."/>
            <person name="Aremu B.R."/>
            <person name="Ayangbenro A.S."/>
        </authorList>
    </citation>
    <scope>NUCLEOTIDE SEQUENCE [LARGE SCALE GENOMIC DNA]</scope>
    <source>
        <strain evidence="1 2">NWUAB01</strain>
    </source>
</reference>
<dbReference type="RefSeq" id="WP_113304272.1">
    <property type="nucleotide sequence ID" value="NZ_QNGD03000023.1"/>
</dbReference>
<dbReference type="AlphaFoldDB" id="A0A9X8IU36"/>
<accession>A0A9X8IU36</accession>
<organism evidence="1 2">
    <name type="scientific">Bacillus cereus</name>
    <dbReference type="NCBI Taxonomy" id="1396"/>
    <lineage>
        <taxon>Bacteria</taxon>
        <taxon>Bacillati</taxon>
        <taxon>Bacillota</taxon>
        <taxon>Bacilli</taxon>
        <taxon>Bacillales</taxon>
        <taxon>Bacillaceae</taxon>
        <taxon>Bacillus</taxon>
        <taxon>Bacillus cereus group</taxon>
    </lineage>
</organism>
<name>A0A9X8IU36_BACCE</name>
<evidence type="ECO:0000313" key="1">
    <source>
        <dbReference type="EMBL" id="RWQ69816.1"/>
    </source>
</evidence>
<dbReference type="EMBL" id="QNGD03000023">
    <property type="protein sequence ID" value="RWQ69816.1"/>
    <property type="molecule type" value="Genomic_DNA"/>
</dbReference>
<proteinExistence type="predicted"/>
<gene>
    <name evidence="1" type="ORF">DR116_0029535</name>
</gene>
<comment type="caution">
    <text evidence="1">The sequence shown here is derived from an EMBL/GenBank/DDBJ whole genome shotgun (WGS) entry which is preliminary data.</text>
</comment>
<protein>
    <submittedName>
        <fullName evidence="1">Uncharacterized protein</fullName>
    </submittedName>
</protein>
<evidence type="ECO:0000313" key="2">
    <source>
        <dbReference type="Proteomes" id="UP000253597"/>
    </source>
</evidence>
<dbReference type="Proteomes" id="UP000253597">
    <property type="component" value="Unassembled WGS sequence"/>
</dbReference>
<sequence>MELIYVVYDHKEYDDLLTVTKDVKKAIDIFIENQTYLEVWSDSERLFECGCTHEEGIYRCFKYNEEVYIKLSKHLKFKD</sequence>